<dbReference type="EMBL" id="NAEP01000028">
    <property type="protein sequence ID" value="PDQ35809.1"/>
    <property type="molecule type" value="Genomic_DNA"/>
</dbReference>
<dbReference type="PANTHER" id="PTHR24321:SF8">
    <property type="entry name" value="ESTRADIOL 17-BETA-DEHYDROGENASE 8-RELATED"/>
    <property type="match status" value="1"/>
</dbReference>
<comment type="similarity">
    <text evidence="1">Belongs to the short-chain dehydrogenases/reductases (SDR) family.</text>
</comment>
<dbReference type="NCBIfam" id="TIGR03971">
    <property type="entry name" value="SDR_subfam_1"/>
    <property type="match status" value="1"/>
</dbReference>
<comment type="caution">
    <text evidence="4">The sequence shown here is derived from an EMBL/GenBank/DDBJ whole genome shotgun (WGS) entry which is preliminary data.</text>
</comment>
<evidence type="ECO:0000256" key="1">
    <source>
        <dbReference type="ARBA" id="ARBA00006484"/>
    </source>
</evidence>
<dbReference type="PRINTS" id="PR00080">
    <property type="entry name" value="SDRFAMILY"/>
</dbReference>
<dbReference type="Gene3D" id="3.40.50.720">
    <property type="entry name" value="NAD(P)-binding Rossmann-like Domain"/>
    <property type="match status" value="1"/>
</dbReference>
<dbReference type="PRINTS" id="PR00081">
    <property type="entry name" value="GDHRDH"/>
</dbReference>
<dbReference type="FunFam" id="3.40.50.720:FF:000084">
    <property type="entry name" value="Short-chain dehydrogenase reductase"/>
    <property type="match status" value="1"/>
</dbReference>
<dbReference type="GO" id="GO:0016491">
    <property type="term" value="F:oxidoreductase activity"/>
    <property type="evidence" value="ECO:0007669"/>
    <property type="project" value="UniProtKB-KW"/>
</dbReference>
<dbReference type="AlphaFoldDB" id="A0A2A6FSW5"/>
<accession>A0A2A6FSW5</accession>
<proteinExistence type="inferred from homology"/>
<dbReference type="InterPro" id="IPR020904">
    <property type="entry name" value="Sc_DH/Rdtase_CS"/>
</dbReference>
<organism evidence="4 5">
    <name type="scientific">Candidatus Lumbricidiphila eiseniae</name>
    <dbReference type="NCBI Taxonomy" id="1969409"/>
    <lineage>
        <taxon>Bacteria</taxon>
        <taxon>Bacillati</taxon>
        <taxon>Actinomycetota</taxon>
        <taxon>Actinomycetes</taxon>
        <taxon>Micrococcales</taxon>
        <taxon>Microbacteriaceae</taxon>
        <taxon>Candidatus Lumbricidiphila</taxon>
    </lineage>
</organism>
<name>A0A2A6FSW5_9MICO</name>
<evidence type="ECO:0000313" key="4">
    <source>
        <dbReference type="EMBL" id="PDQ35809.1"/>
    </source>
</evidence>
<keyword evidence="3" id="KW-0520">NAD</keyword>
<reference evidence="5" key="1">
    <citation type="submission" date="2017-03" db="EMBL/GenBank/DDBJ databases">
        <authorList>
            <person name="Lund M.B."/>
        </authorList>
    </citation>
    <scope>NUCLEOTIDE SEQUENCE [LARGE SCALE GENOMIC DNA]</scope>
</reference>
<dbReference type="InterPro" id="IPR023985">
    <property type="entry name" value="SDR_subfam_1"/>
</dbReference>
<keyword evidence="2" id="KW-0560">Oxidoreductase</keyword>
<dbReference type="SUPFAM" id="SSF51735">
    <property type="entry name" value="NAD(P)-binding Rossmann-fold domains"/>
    <property type="match status" value="1"/>
</dbReference>
<dbReference type="InterPro" id="IPR036291">
    <property type="entry name" value="NAD(P)-bd_dom_sf"/>
</dbReference>
<evidence type="ECO:0008006" key="6">
    <source>
        <dbReference type="Google" id="ProtNLM"/>
    </source>
</evidence>
<evidence type="ECO:0000256" key="2">
    <source>
        <dbReference type="ARBA" id="ARBA00023002"/>
    </source>
</evidence>
<sequence>MTDLTGKTALITGAARGIGRATALSLAAAGANIIATDLGTPLAGLEYQTADASALAETVARIVAAGGRAIAADTDVRDVASLRRAVATGVDTFGGLHLAVANAGIAGWPKSTWEASEAEWDRMIGVTLTGTWNTCRAVIPAILESGKGGSIVMVSSTAAFRPVATTGHYSAAKIALVGLMKSLALELAPNSIRVNTIHPGGTATVMTENDAAEHWQATTPGVSETLELPLPIHRMEPVDTANAIRFLVSEEARYVTGTSLVVDGGALLR</sequence>
<dbReference type="PANTHER" id="PTHR24321">
    <property type="entry name" value="DEHYDROGENASES, SHORT CHAIN"/>
    <property type="match status" value="1"/>
</dbReference>
<dbReference type="Proteomes" id="UP000219994">
    <property type="component" value="Unassembled WGS sequence"/>
</dbReference>
<dbReference type="Pfam" id="PF13561">
    <property type="entry name" value="adh_short_C2"/>
    <property type="match status" value="1"/>
</dbReference>
<evidence type="ECO:0000256" key="3">
    <source>
        <dbReference type="ARBA" id="ARBA00023027"/>
    </source>
</evidence>
<evidence type="ECO:0000313" key="5">
    <source>
        <dbReference type="Proteomes" id="UP000219994"/>
    </source>
</evidence>
<dbReference type="PROSITE" id="PS00061">
    <property type="entry name" value="ADH_SHORT"/>
    <property type="match status" value="1"/>
</dbReference>
<protein>
    <recommendedName>
        <fullName evidence="6">3-ketoacyl-ACP reductase</fullName>
    </recommendedName>
</protein>
<dbReference type="InterPro" id="IPR002347">
    <property type="entry name" value="SDR_fam"/>
</dbReference>
<dbReference type="CDD" id="cd05233">
    <property type="entry name" value="SDR_c"/>
    <property type="match status" value="1"/>
</dbReference>
<gene>
    <name evidence="4" type="ORF">B5766_04985</name>
</gene>